<dbReference type="PANTHER" id="PTHR31286:SF178">
    <property type="entry name" value="DUF4283 DOMAIN-CONTAINING PROTEIN"/>
    <property type="match status" value="1"/>
</dbReference>
<organism evidence="3 4">
    <name type="scientific">Hevea brasiliensis</name>
    <name type="common">Para rubber tree</name>
    <name type="synonym">Siphonia brasiliensis</name>
    <dbReference type="NCBI Taxonomy" id="3981"/>
    <lineage>
        <taxon>Eukaryota</taxon>
        <taxon>Viridiplantae</taxon>
        <taxon>Streptophyta</taxon>
        <taxon>Embryophyta</taxon>
        <taxon>Tracheophyta</taxon>
        <taxon>Spermatophyta</taxon>
        <taxon>Magnoliopsida</taxon>
        <taxon>eudicotyledons</taxon>
        <taxon>Gunneridae</taxon>
        <taxon>Pentapetalae</taxon>
        <taxon>rosids</taxon>
        <taxon>fabids</taxon>
        <taxon>Malpighiales</taxon>
        <taxon>Euphorbiaceae</taxon>
        <taxon>Crotonoideae</taxon>
        <taxon>Micrandreae</taxon>
        <taxon>Hevea</taxon>
    </lineage>
</organism>
<evidence type="ECO:0008006" key="5">
    <source>
        <dbReference type="Google" id="ProtNLM"/>
    </source>
</evidence>
<dbReference type="InterPro" id="IPR025836">
    <property type="entry name" value="Zn_knuckle_CX2CX4HX4C"/>
</dbReference>
<evidence type="ECO:0000313" key="4">
    <source>
        <dbReference type="Proteomes" id="UP000467840"/>
    </source>
</evidence>
<dbReference type="InterPro" id="IPR040256">
    <property type="entry name" value="At4g02000-like"/>
</dbReference>
<dbReference type="Proteomes" id="UP000467840">
    <property type="component" value="Chromosome 5"/>
</dbReference>
<feature type="domain" description="DUF4283" evidence="1">
    <location>
        <begin position="57"/>
        <end position="117"/>
    </location>
</feature>
<comment type="caution">
    <text evidence="3">The sequence shown here is derived from an EMBL/GenBank/DDBJ whole genome shotgun (WGS) entry which is preliminary data.</text>
</comment>
<accession>A0A6A6NHQ0</accession>
<name>A0A6A6NHQ0_HEVBR</name>
<dbReference type="InterPro" id="IPR025558">
    <property type="entry name" value="DUF4283"/>
</dbReference>
<evidence type="ECO:0000259" key="2">
    <source>
        <dbReference type="Pfam" id="PF14392"/>
    </source>
</evidence>
<dbReference type="AlphaFoldDB" id="A0A6A6NHQ0"/>
<reference evidence="3 4" key="1">
    <citation type="journal article" date="2020" name="Mol. Plant">
        <title>The Chromosome-Based Rubber Tree Genome Provides New Insights into Spurge Genome Evolution and Rubber Biosynthesis.</title>
        <authorList>
            <person name="Liu J."/>
            <person name="Shi C."/>
            <person name="Shi C.C."/>
            <person name="Li W."/>
            <person name="Zhang Q.J."/>
            <person name="Zhang Y."/>
            <person name="Li K."/>
            <person name="Lu H.F."/>
            <person name="Shi C."/>
            <person name="Zhu S.T."/>
            <person name="Xiao Z.Y."/>
            <person name="Nan H."/>
            <person name="Yue Y."/>
            <person name="Zhu X.G."/>
            <person name="Wu Y."/>
            <person name="Hong X.N."/>
            <person name="Fan G.Y."/>
            <person name="Tong Y."/>
            <person name="Zhang D."/>
            <person name="Mao C.L."/>
            <person name="Liu Y.L."/>
            <person name="Hao S.J."/>
            <person name="Liu W.Q."/>
            <person name="Lv M.Q."/>
            <person name="Zhang H.B."/>
            <person name="Liu Y."/>
            <person name="Hu-Tang G.R."/>
            <person name="Wang J.P."/>
            <person name="Wang J.H."/>
            <person name="Sun Y.H."/>
            <person name="Ni S.B."/>
            <person name="Chen W.B."/>
            <person name="Zhang X.C."/>
            <person name="Jiao Y.N."/>
            <person name="Eichler E.E."/>
            <person name="Li G.H."/>
            <person name="Liu X."/>
            <person name="Gao L.Z."/>
        </authorList>
    </citation>
    <scope>NUCLEOTIDE SEQUENCE [LARGE SCALE GENOMIC DNA]</scope>
    <source>
        <strain evidence="4">cv. GT1</strain>
        <tissue evidence="3">Leaf</tissue>
    </source>
</reference>
<evidence type="ECO:0000313" key="3">
    <source>
        <dbReference type="EMBL" id="KAF2324630.1"/>
    </source>
</evidence>
<dbReference type="PANTHER" id="PTHR31286">
    <property type="entry name" value="GLYCINE-RICH CELL WALL STRUCTURAL PROTEIN 1.8-LIKE"/>
    <property type="match status" value="1"/>
</dbReference>
<gene>
    <name evidence="3" type="ORF">GH714_015755</name>
</gene>
<keyword evidence="4" id="KW-1185">Reference proteome</keyword>
<evidence type="ECO:0000259" key="1">
    <source>
        <dbReference type="Pfam" id="PF14111"/>
    </source>
</evidence>
<protein>
    <recommendedName>
        <fullName evidence="5">CCHC-type domain-containing protein</fullName>
    </recommendedName>
</protein>
<dbReference type="EMBL" id="JAAGAX010000001">
    <property type="protein sequence ID" value="KAF2324630.1"/>
    <property type="molecule type" value="Genomic_DNA"/>
</dbReference>
<proteinExistence type="predicted"/>
<feature type="domain" description="Zinc knuckle CX2CX4HX4C" evidence="2">
    <location>
        <begin position="196"/>
        <end position="225"/>
    </location>
</feature>
<sequence length="308" mass="35406">MSLSEHSLSELVNMIETLSCEKPASELFENKGMGHNITPNKLIVKIVAIKRYSPWILRTTMGKIWKFKVDFVVNRGPNRAFIFVFENAQDEDRIIDEGPWSLDNNLTIFKEWLPNKSLQDIHFTAEGFWVQMHGLPPSNWNCENAKRIGGLFTGLIKIDETEDSLEEWRSFFRIRVYLLIERAILTGFFLTRDGVKRDWVKFKYEYLPTFCFFCGCIGHMIRFCSNWISYNGKGDKNDSPMQFGTWLIGKSPSNILEQRSIIKRSSIPLLTRCPSESGHTSSATGRGKDASSSTVLMLELRPPICIND</sequence>
<dbReference type="Pfam" id="PF14111">
    <property type="entry name" value="DUF4283"/>
    <property type="match status" value="1"/>
</dbReference>
<dbReference type="Pfam" id="PF14392">
    <property type="entry name" value="zf-CCHC_4"/>
    <property type="match status" value="1"/>
</dbReference>